<name>A0A3E3DB97_9FIRM</name>
<reference evidence="10 11" key="1">
    <citation type="submission" date="2018-08" db="EMBL/GenBank/DDBJ databases">
        <title>A genome reference for cultivated species of the human gut microbiota.</title>
        <authorList>
            <person name="Zou Y."/>
            <person name="Xue W."/>
            <person name="Luo G."/>
        </authorList>
    </citation>
    <scope>NUCLEOTIDE SEQUENCE [LARGE SCALE GENOMIC DNA]</scope>
    <source>
        <strain evidence="10 11">AF19-13AC</strain>
    </source>
</reference>
<dbReference type="AlphaFoldDB" id="A0A3E3DB97"/>
<accession>A0A3E3DB97</accession>
<dbReference type="GO" id="GO:0046872">
    <property type="term" value="F:metal ion binding"/>
    <property type="evidence" value="ECO:0007669"/>
    <property type="project" value="UniProtKB-KW"/>
</dbReference>
<dbReference type="InterPro" id="IPR051198">
    <property type="entry name" value="BchE-like"/>
</dbReference>
<evidence type="ECO:0000256" key="4">
    <source>
        <dbReference type="ARBA" id="ARBA00022691"/>
    </source>
</evidence>
<dbReference type="Gene3D" id="3.80.30.20">
    <property type="entry name" value="tm_1862 like domain"/>
    <property type="match status" value="1"/>
</dbReference>
<dbReference type="InterPro" id="IPR006638">
    <property type="entry name" value="Elp3/MiaA/NifB-like_rSAM"/>
</dbReference>
<dbReference type="PROSITE" id="PS51918">
    <property type="entry name" value="RADICAL_SAM"/>
    <property type="match status" value="1"/>
</dbReference>
<dbReference type="Proteomes" id="UP000261023">
    <property type="component" value="Unassembled WGS sequence"/>
</dbReference>
<comment type="cofactor">
    <cofactor evidence="1">
        <name>[4Fe-4S] cluster</name>
        <dbReference type="ChEBI" id="CHEBI:49883"/>
    </cofactor>
</comment>
<dbReference type="SFLD" id="SFLDG01123">
    <property type="entry name" value="methyltransferase_(Class_B)"/>
    <property type="match status" value="1"/>
</dbReference>
<dbReference type="PROSITE" id="PS51332">
    <property type="entry name" value="B12_BINDING"/>
    <property type="match status" value="1"/>
</dbReference>
<evidence type="ECO:0000256" key="6">
    <source>
        <dbReference type="ARBA" id="ARBA00023004"/>
    </source>
</evidence>
<dbReference type="SMART" id="SM00729">
    <property type="entry name" value="Elp3"/>
    <property type="match status" value="1"/>
</dbReference>
<sequence length="550" mass="64370">MNMAKVAFISIMWHSRFVEELGVEYLTAILRQETNHDVKSFIKFPEENYDDFFQKVIRFEPDIIGISLSHKYTGLEPLYAGASLLKEKLPSSYLCLGGVFASTNAMNIMNKIKEVDCIFLGEAENIISEFINRVINHQDISNLNGIAYRCSDGIIKILHKTQFIMDLDTIPFPARDYMEEDWFKNAPFKMVNIMGSRGCHGHCHFCNVPSMYAVYGTDLKWRGRSIVNILNEMEYLYREHGVLIFSFNDSSFEDCIPLADGKKRLAMFSQEIINRNLRILWTCCFRAETFKNTKEDTALVDLMVKSGLYNLLIGVEAGNKRALNTFSKRATVADNYEAIKIFEKYPVYISKGFIMFTPQATPAVLRDNLEFAHEIGLDQELIYLTTKAAVFDETPYVNDLQNEGYLDLKYDWENEYPYKWKDDNIRQFAEALQFIRDVYMDKLEYTQYYGRNAIIWYRFAEGRYSNELEYNQYHVNRLREKMGTYNYAFISNCIDLCERGWNVHEYRIIKSKYFDHGFLKVYDEMVLQSKKISRLLREHGITMNDIANPG</sequence>
<evidence type="ECO:0000256" key="3">
    <source>
        <dbReference type="ARBA" id="ARBA00022679"/>
    </source>
</evidence>
<organism evidence="10 11">
    <name type="scientific">Hungatella hathewayi</name>
    <dbReference type="NCBI Taxonomy" id="154046"/>
    <lineage>
        <taxon>Bacteria</taxon>
        <taxon>Bacillati</taxon>
        <taxon>Bacillota</taxon>
        <taxon>Clostridia</taxon>
        <taxon>Lachnospirales</taxon>
        <taxon>Lachnospiraceae</taxon>
        <taxon>Hungatella</taxon>
    </lineage>
</organism>
<dbReference type="GO" id="GO:0051539">
    <property type="term" value="F:4 iron, 4 sulfur cluster binding"/>
    <property type="evidence" value="ECO:0007669"/>
    <property type="project" value="UniProtKB-KW"/>
</dbReference>
<dbReference type="PANTHER" id="PTHR43409">
    <property type="entry name" value="ANAEROBIC MAGNESIUM-PROTOPORPHYRIN IX MONOMETHYL ESTER CYCLASE-RELATED"/>
    <property type="match status" value="1"/>
</dbReference>
<dbReference type="InterPro" id="IPR006158">
    <property type="entry name" value="Cobalamin-bd"/>
</dbReference>
<feature type="domain" description="Radical SAM core" evidence="9">
    <location>
        <begin position="185"/>
        <end position="441"/>
    </location>
</feature>
<evidence type="ECO:0000256" key="2">
    <source>
        <dbReference type="ARBA" id="ARBA00022603"/>
    </source>
</evidence>
<dbReference type="GO" id="GO:0005829">
    <property type="term" value="C:cytosol"/>
    <property type="evidence" value="ECO:0007669"/>
    <property type="project" value="TreeGrafter"/>
</dbReference>
<dbReference type="InterPro" id="IPR007197">
    <property type="entry name" value="rSAM"/>
</dbReference>
<dbReference type="InterPro" id="IPR023404">
    <property type="entry name" value="rSAM_horseshoe"/>
</dbReference>
<evidence type="ECO:0000256" key="5">
    <source>
        <dbReference type="ARBA" id="ARBA00022723"/>
    </source>
</evidence>
<keyword evidence="3" id="KW-0808">Transferase</keyword>
<protein>
    <submittedName>
        <fullName evidence="10">Radical SAM protein</fullName>
    </submittedName>
</protein>
<gene>
    <name evidence="10" type="ORF">DWX31_32330</name>
</gene>
<keyword evidence="4" id="KW-0949">S-adenosyl-L-methionine</keyword>
<evidence type="ECO:0000313" key="11">
    <source>
        <dbReference type="Proteomes" id="UP000261023"/>
    </source>
</evidence>
<dbReference type="Gene3D" id="3.40.50.280">
    <property type="entry name" value="Cobalamin-binding domain"/>
    <property type="match status" value="1"/>
</dbReference>
<dbReference type="GO" id="GO:0031419">
    <property type="term" value="F:cobalamin binding"/>
    <property type="evidence" value="ECO:0007669"/>
    <property type="project" value="InterPro"/>
</dbReference>
<keyword evidence="2" id="KW-0489">Methyltransferase</keyword>
<keyword evidence="7" id="KW-0411">Iron-sulfur</keyword>
<dbReference type="SFLD" id="SFLDS00029">
    <property type="entry name" value="Radical_SAM"/>
    <property type="match status" value="1"/>
</dbReference>
<evidence type="ECO:0000313" key="10">
    <source>
        <dbReference type="EMBL" id="RGD66503.1"/>
    </source>
</evidence>
<comment type="caution">
    <text evidence="10">The sequence shown here is derived from an EMBL/GenBank/DDBJ whole genome shotgun (WGS) entry which is preliminary data.</text>
</comment>
<dbReference type="SFLD" id="SFLDG01082">
    <property type="entry name" value="B12-binding_domain_containing"/>
    <property type="match status" value="1"/>
</dbReference>
<keyword evidence="5" id="KW-0479">Metal-binding</keyword>
<dbReference type="InterPro" id="IPR058240">
    <property type="entry name" value="rSAM_sf"/>
</dbReference>
<evidence type="ECO:0000259" key="9">
    <source>
        <dbReference type="PROSITE" id="PS51918"/>
    </source>
</evidence>
<proteinExistence type="predicted"/>
<dbReference type="Pfam" id="PF02310">
    <property type="entry name" value="B12-binding"/>
    <property type="match status" value="1"/>
</dbReference>
<evidence type="ECO:0000256" key="1">
    <source>
        <dbReference type="ARBA" id="ARBA00001966"/>
    </source>
</evidence>
<dbReference type="InterPro" id="IPR034466">
    <property type="entry name" value="Methyltransferase_Class_B"/>
</dbReference>
<dbReference type="Pfam" id="PF04055">
    <property type="entry name" value="Radical_SAM"/>
    <property type="match status" value="1"/>
</dbReference>
<dbReference type="OrthoDB" id="9801424at2"/>
<dbReference type="SUPFAM" id="SSF102114">
    <property type="entry name" value="Radical SAM enzymes"/>
    <property type="match status" value="1"/>
</dbReference>
<dbReference type="EMBL" id="QTJW01000044">
    <property type="protein sequence ID" value="RGD66503.1"/>
    <property type="molecule type" value="Genomic_DNA"/>
</dbReference>
<evidence type="ECO:0000256" key="7">
    <source>
        <dbReference type="ARBA" id="ARBA00023014"/>
    </source>
</evidence>
<feature type="domain" description="B12-binding" evidence="8">
    <location>
        <begin position="1"/>
        <end position="141"/>
    </location>
</feature>
<keyword evidence="6" id="KW-0408">Iron</keyword>
<evidence type="ECO:0000259" key="8">
    <source>
        <dbReference type="PROSITE" id="PS51332"/>
    </source>
</evidence>
<dbReference type="GO" id="GO:0003824">
    <property type="term" value="F:catalytic activity"/>
    <property type="evidence" value="ECO:0007669"/>
    <property type="project" value="InterPro"/>
</dbReference>
<dbReference type="PANTHER" id="PTHR43409:SF7">
    <property type="entry name" value="BLL1977 PROTEIN"/>
    <property type="match status" value="1"/>
</dbReference>